<dbReference type="SUPFAM" id="SSF55753">
    <property type="entry name" value="Actin depolymerizing proteins"/>
    <property type="match status" value="4"/>
</dbReference>
<dbReference type="GO" id="GO:0051015">
    <property type="term" value="F:actin filament binding"/>
    <property type="evidence" value="ECO:0007669"/>
    <property type="project" value="InterPro"/>
</dbReference>
<keyword evidence="4" id="KW-0009">Actin-binding</keyword>
<dbReference type="EMBL" id="BTRK01000004">
    <property type="protein sequence ID" value="GMR48458.1"/>
    <property type="molecule type" value="Genomic_DNA"/>
</dbReference>
<dbReference type="PRINTS" id="PR00597">
    <property type="entry name" value="GELSOLIN"/>
</dbReference>
<evidence type="ECO:0000256" key="3">
    <source>
        <dbReference type="ARBA" id="ARBA00022737"/>
    </source>
</evidence>
<dbReference type="Pfam" id="PF00626">
    <property type="entry name" value="Gelsolin"/>
    <property type="match status" value="4"/>
</dbReference>
<name>A0AAN5CQ05_9BILA</name>
<dbReference type="GO" id="GO:0005546">
    <property type="term" value="F:phosphatidylinositol-4,5-bisphosphate binding"/>
    <property type="evidence" value="ECO:0007669"/>
    <property type="project" value="TreeGrafter"/>
</dbReference>
<comment type="caution">
    <text evidence="6">The sequence shown here is derived from an EMBL/GenBank/DDBJ whole genome shotgun (WGS) entry which is preliminary data.</text>
</comment>
<keyword evidence="3" id="KW-0677">Repeat</keyword>
<dbReference type="Proteomes" id="UP001328107">
    <property type="component" value="Unassembled WGS sequence"/>
</dbReference>
<sequence>IVSLEMVTPSTGSLDPMLVNVGMEEGLCVWRIKKFKLEKIAPSHHGIFYDGDAYIVLNTKEGCDSWDVHFWLGQNASIDEMGTAAIKAVEIDQSLGGFPVQYREVQGHESPLFLSYFKKNFRYLTGGHDSGFKAVEHIFKDFQPKLYRCKGKRNVRSTEVRISLLSLNLGDVFILDAGREIYVWMPPQSGRLERIKGMERAKNIAEMERQNQSKVVLLDEDWNKSYDFWKHFGGKEVIPKIAKGADDDEEYWERNKERKSLWRVNDASGEAQVTKIAQGDEVKQSLLDSSDAFILDAVNGGVYVWVGKGCTVEERSRAFHWGQTYLYVSNLPSWTTVTRVLESIEPQMFTQWFDDWQGAKKKQEFTPRLYQCSNETGNLVIEEIAAYEQEDLDGDDVMVLDALHKIYVWVGAGANREEKKAAEKTAQEYLSNSSVKRPKKTEIETVFQGSETPTFKKFFPSWDEKMFKNQTRSVANMRKLLFK</sequence>
<dbReference type="Gene3D" id="3.40.20.10">
    <property type="entry name" value="Severin"/>
    <property type="match status" value="4"/>
</dbReference>
<evidence type="ECO:0000313" key="7">
    <source>
        <dbReference type="Proteomes" id="UP001328107"/>
    </source>
</evidence>
<evidence type="ECO:0000256" key="4">
    <source>
        <dbReference type="ARBA" id="ARBA00023203"/>
    </source>
</evidence>
<dbReference type="PANTHER" id="PTHR11977">
    <property type="entry name" value="VILLIN"/>
    <property type="match status" value="1"/>
</dbReference>
<evidence type="ECO:0000259" key="5">
    <source>
        <dbReference type="Pfam" id="PF00626"/>
    </source>
</evidence>
<dbReference type="GO" id="GO:0015629">
    <property type="term" value="C:actin cytoskeleton"/>
    <property type="evidence" value="ECO:0007669"/>
    <property type="project" value="TreeGrafter"/>
</dbReference>
<accession>A0AAN5CQ05</accession>
<dbReference type="AlphaFoldDB" id="A0AAN5CQ05"/>
<dbReference type="GO" id="GO:0051016">
    <property type="term" value="P:barbed-end actin filament capping"/>
    <property type="evidence" value="ECO:0007669"/>
    <property type="project" value="TreeGrafter"/>
</dbReference>
<feature type="domain" description="Gelsolin-like" evidence="5">
    <location>
        <begin position="35"/>
        <end position="114"/>
    </location>
</feature>
<dbReference type="GO" id="GO:0005737">
    <property type="term" value="C:cytoplasm"/>
    <property type="evidence" value="ECO:0007669"/>
    <property type="project" value="TreeGrafter"/>
</dbReference>
<dbReference type="GO" id="GO:0008154">
    <property type="term" value="P:actin polymerization or depolymerization"/>
    <property type="evidence" value="ECO:0007669"/>
    <property type="project" value="TreeGrafter"/>
</dbReference>
<dbReference type="CDD" id="cd11292">
    <property type="entry name" value="gelsolin_S3_like"/>
    <property type="match status" value="1"/>
</dbReference>
<organism evidence="6 7">
    <name type="scientific">Pristionchus mayeri</name>
    <dbReference type="NCBI Taxonomy" id="1317129"/>
    <lineage>
        <taxon>Eukaryota</taxon>
        <taxon>Metazoa</taxon>
        <taxon>Ecdysozoa</taxon>
        <taxon>Nematoda</taxon>
        <taxon>Chromadorea</taxon>
        <taxon>Rhabditida</taxon>
        <taxon>Rhabditina</taxon>
        <taxon>Diplogasteromorpha</taxon>
        <taxon>Diplogasteroidea</taxon>
        <taxon>Neodiplogasteridae</taxon>
        <taxon>Pristionchus</taxon>
    </lineage>
</organism>
<dbReference type="InterPro" id="IPR007122">
    <property type="entry name" value="Villin/Gelsolin"/>
</dbReference>
<evidence type="ECO:0000313" key="6">
    <source>
        <dbReference type="EMBL" id="GMR48458.1"/>
    </source>
</evidence>
<keyword evidence="7" id="KW-1185">Reference proteome</keyword>
<feature type="domain" description="Gelsolin-like" evidence="5">
    <location>
        <begin position="384"/>
        <end position="455"/>
    </location>
</feature>
<keyword evidence="2" id="KW-0117">Actin capping</keyword>
<protein>
    <recommendedName>
        <fullName evidence="5">Gelsolin-like domain-containing protein</fullName>
    </recommendedName>
</protein>
<reference evidence="7" key="1">
    <citation type="submission" date="2022-10" db="EMBL/GenBank/DDBJ databases">
        <title>Genome assembly of Pristionchus species.</title>
        <authorList>
            <person name="Yoshida K."/>
            <person name="Sommer R.J."/>
        </authorList>
    </citation>
    <scope>NUCLEOTIDE SEQUENCE [LARGE SCALE GENOMIC DNA]</scope>
    <source>
        <strain evidence="7">RS5460</strain>
    </source>
</reference>
<comment type="similarity">
    <text evidence="1">Belongs to the villin/gelsolin family.</text>
</comment>
<dbReference type="CDD" id="cd11290">
    <property type="entry name" value="gelsolin_S1_like"/>
    <property type="match status" value="1"/>
</dbReference>
<dbReference type="CDD" id="cd11289">
    <property type="entry name" value="gelsolin_S2_like"/>
    <property type="match status" value="1"/>
</dbReference>
<dbReference type="InterPro" id="IPR029006">
    <property type="entry name" value="ADF-H/Gelsolin-like_dom_sf"/>
</dbReference>
<dbReference type="InterPro" id="IPR007123">
    <property type="entry name" value="Gelsolin-like_dom"/>
</dbReference>
<feature type="non-terminal residue" evidence="6">
    <location>
        <position position="1"/>
    </location>
</feature>
<evidence type="ECO:0000256" key="1">
    <source>
        <dbReference type="ARBA" id="ARBA00008418"/>
    </source>
</evidence>
<feature type="domain" description="Gelsolin-like" evidence="5">
    <location>
        <begin position="154"/>
        <end position="215"/>
    </location>
</feature>
<gene>
    <name evidence="6" type="ORF">PMAYCL1PPCAC_18653</name>
</gene>
<dbReference type="FunFam" id="3.40.20.10:FF:000005">
    <property type="entry name" value="Gelsolin"/>
    <property type="match status" value="1"/>
</dbReference>
<dbReference type="GO" id="GO:0051014">
    <property type="term" value="P:actin filament severing"/>
    <property type="evidence" value="ECO:0007669"/>
    <property type="project" value="TreeGrafter"/>
</dbReference>
<dbReference type="SMART" id="SM00262">
    <property type="entry name" value="GEL"/>
    <property type="match status" value="4"/>
</dbReference>
<proteinExistence type="inferred from homology"/>
<feature type="domain" description="Gelsolin-like" evidence="5">
    <location>
        <begin position="278"/>
        <end position="349"/>
    </location>
</feature>
<dbReference type="PANTHER" id="PTHR11977:SF123">
    <property type="entry name" value="GELSOLIN"/>
    <property type="match status" value="1"/>
</dbReference>
<evidence type="ECO:0000256" key="2">
    <source>
        <dbReference type="ARBA" id="ARBA00022467"/>
    </source>
</evidence>
<dbReference type="CDD" id="cd11291">
    <property type="entry name" value="gelsolin_S6_like"/>
    <property type="match status" value="1"/>
</dbReference>